<feature type="compositionally biased region" description="Polar residues" evidence="1">
    <location>
        <begin position="75"/>
        <end position="85"/>
    </location>
</feature>
<gene>
    <name evidence="2" type="ORF">CSSPTR1EN2_LOCUS14696</name>
</gene>
<dbReference type="InterPro" id="IPR039933">
    <property type="entry name" value="XRI1"/>
</dbReference>
<dbReference type="EMBL" id="OZ019895">
    <property type="protein sequence ID" value="CAK9219627.1"/>
    <property type="molecule type" value="Genomic_DNA"/>
</dbReference>
<organism evidence="2 3">
    <name type="scientific">Sphagnum troendelagicum</name>
    <dbReference type="NCBI Taxonomy" id="128251"/>
    <lineage>
        <taxon>Eukaryota</taxon>
        <taxon>Viridiplantae</taxon>
        <taxon>Streptophyta</taxon>
        <taxon>Embryophyta</taxon>
        <taxon>Bryophyta</taxon>
        <taxon>Sphagnophytina</taxon>
        <taxon>Sphagnopsida</taxon>
        <taxon>Sphagnales</taxon>
        <taxon>Sphagnaceae</taxon>
        <taxon>Sphagnum</taxon>
    </lineage>
</organism>
<evidence type="ECO:0000313" key="2">
    <source>
        <dbReference type="EMBL" id="CAK9219627.1"/>
    </source>
</evidence>
<dbReference type="PANTHER" id="PTHR33385:SF4">
    <property type="entry name" value="PROTEIN XRI1"/>
    <property type="match status" value="1"/>
</dbReference>
<keyword evidence="3" id="KW-1185">Reference proteome</keyword>
<dbReference type="Proteomes" id="UP001497512">
    <property type="component" value="Chromosome 3"/>
</dbReference>
<feature type="region of interest" description="Disordered" evidence="1">
    <location>
        <begin position="75"/>
        <end position="121"/>
    </location>
</feature>
<evidence type="ECO:0008006" key="4">
    <source>
        <dbReference type="Google" id="ProtNLM"/>
    </source>
</evidence>
<name>A0ABP0UDZ9_9BRYO</name>
<evidence type="ECO:0000313" key="3">
    <source>
        <dbReference type="Proteomes" id="UP001497512"/>
    </source>
</evidence>
<reference evidence="2" key="1">
    <citation type="submission" date="2024-02" db="EMBL/GenBank/DDBJ databases">
        <authorList>
            <consortium name="ELIXIR-Norway"/>
            <consortium name="Elixir Norway"/>
        </authorList>
    </citation>
    <scope>NUCLEOTIDE SEQUENCE</scope>
</reference>
<evidence type="ECO:0000256" key="1">
    <source>
        <dbReference type="SAM" id="MobiDB-lite"/>
    </source>
</evidence>
<dbReference type="PANTHER" id="PTHR33385">
    <property type="entry name" value="PROTEIN XRI1"/>
    <property type="match status" value="1"/>
</dbReference>
<proteinExistence type="predicted"/>
<accession>A0ABP0UDZ9</accession>
<protein>
    <recommendedName>
        <fullName evidence="4">Protein XRI1</fullName>
    </recommendedName>
</protein>
<feature type="compositionally biased region" description="Polar residues" evidence="1">
    <location>
        <begin position="107"/>
        <end position="117"/>
    </location>
</feature>
<feature type="region of interest" description="Disordered" evidence="1">
    <location>
        <begin position="212"/>
        <end position="241"/>
    </location>
</feature>
<sequence length="334" mass="35667">MTEENLEETDAWDWRDSCDNIIDDDDFPLGFSQALWDELTQNDLDSGRLLFATPMAADGCCLPSSDPVMDVLGSQESSVVVQGTSDADDSEGGGSPLPKRRRLFKGTTGQSPSNNGSDDAPLFQQEMLAPLQRGMDCLVTEAGAGEEHENSISMPSSSIWYKDENHSSPADIVEPMAESWMVTCFEDNDGNNSSASHMETTAVLVTGTPEIWTPKVQPSEDPGALRGPPTPLSSRPSTPGNRISAVRKLNMSVPVAYPFTLVKPLGTEGDVTLTDINQLIATPPKVLHQGQVSGDVKPSSKVESGVGLSGKSVVARTRICTEGNGTITILRTKG</sequence>